<dbReference type="KEGG" id="salj:SMD11_5327"/>
<dbReference type="Pfam" id="PF00753">
    <property type="entry name" value="Lactamase_B"/>
    <property type="match status" value="1"/>
</dbReference>
<dbReference type="OrthoDB" id="420651at2"/>
<proteinExistence type="predicted"/>
<dbReference type="EMBL" id="CP021744">
    <property type="protein sequence ID" value="ARZ70916.1"/>
    <property type="molecule type" value="Genomic_DNA"/>
</dbReference>
<dbReference type="InterPro" id="IPR050855">
    <property type="entry name" value="NDM-1-like"/>
</dbReference>
<dbReference type="Proteomes" id="UP000195755">
    <property type="component" value="Chromosome"/>
</dbReference>
<dbReference type="PANTHER" id="PTHR42951">
    <property type="entry name" value="METALLO-BETA-LACTAMASE DOMAIN-CONTAINING"/>
    <property type="match status" value="1"/>
</dbReference>
<dbReference type="AlphaFoldDB" id="A0A1Z2L9F0"/>
<dbReference type="RefSeq" id="WP_087928803.1">
    <property type="nucleotide sequence ID" value="NZ_CP021744.1"/>
</dbReference>
<dbReference type="SMART" id="SM00849">
    <property type="entry name" value="Lactamase_B"/>
    <property type="match status" value="1"/>
</dbReference>
<evidence type="ECO:0000313" key="2">
    <source>
        <dbReference type="EMBL" id="ARZ70916.1"/>
    </source>
</evidence>
<organism evidence="2 3">
    <name type="scientific">Streptomyces albireticuli</name>
    <dbReference type="NCBI Taxonomy" id="1940"/>
    <lineage>
        <taxon>Bacteria</taxon>
        <taxon>Bacillati</taxon>
        <taxon>Actinomycetota</taxon>
        <taxon>Actinomycetes</taxon>
        <taxon>Kitasatosporales</taxon>
        <taxon>Streptomycetaceae</taxon>
        <taxon>Streptomyces</taxon>
    </lineage>
</organism>
<protein>
    <submittedName>
        <fullName evidence="2">Beta-lactamase</fullName>
    </submittedName>
</protein>
<dbReference type="CDD" id="cd16282">
    <property type="entry name" value="metallo-hydrolase-like_MBL-fold"/>
    <property type="match status" value="1"/>
</dbReference>
<gene>
    <name evidence="2" type="primary">actIV</name>
    <name evidence="2" type="ORF">SMD11_5327</name>
</gene>
<feature type="domain" description="Metallo-beta-lactamase" evidence="1">
    <location>
        <begin position="36"/>
        <end position="215"/>
    </location>
</feature>
<sequence length="311" mass="33063">MTITPTTDLAEGTEPYTVPLAPGVRAFVQPDGGWCLNNAGILTGGGRTALIDTAATERRARLLRDAALAEGAAPPTTVVNTHHHGDHTYGNFVFPEATVVGHAACRTETLAAGLQLHAIWPGVEYGDVTVAPPTVTYTEEMALHLGDTEVRLIHPGPAHTVGDTIAWLPEQGVVFTGDLVFNGGTPFLLMGSLSGSLRSLEILRGLDAQTVVPGHGRVTDPGVYDTLERYFRWVEELARDGRAAGRTPLEVARATDLGEFAELREGERLVANIHRAYAELDGLPLGSPLDLPTVLGDMQTMNGGRPMACHA</sequence>
<evidence type="ECO:0000313" key="3">
    <source>
        <dbReference type="Proteomes" id="UP000195755"/>
    </source>
</evidence>
<dbReference type="SUPFAM" id="SSF56281">
    <property type="entry name" value="Metallo-hydrolase/oxidoreductase"/>
    <property type="match status" value="1"/>
</dbReference>
<dbReference type="InterPro" id="IPR001279">
    <property type="entry name" value="Metallo-B-lactamas"/>
</dbReference>
<accession>A0A1Z2L9F0</accession>
<evidence type="ECO:0000259" key="1">
    <source>
        <dbReference type="SMART" id="SM00849"/>
    </source>
</evidence>
<dbReference type="InterPro" id="IPR036866">
    <property type="entry name" value="RibonucZ/Hydroxyglut_hydro"/>
</dbReference>
<name>A0A1Z2L9F0_9ACTN</name>
<reference evidence="2 3" key="1">
    <citation type="submission" date="2017-06" db="EMBL/GenBank/DDBJ databases">
        <title>Streptomyces albireticuli Genome sequencing and assembly.</title>
        <authorList>
            <person name="Wang Y."/>
            <person name="Du B."/>
            <person name="Ding Y."/>
            <person name="Liu H."/>
            <person name="Hou Q."/>
            <person name="Liu K."/>
            <person name="Yao L."/>
            <person name="Wang C."/>
        </authorList>
    </citation>
    <scope>NUCLEOTIDE SEQUENCE [LARGE SCALE GENOMIC DNA]</scope>
    <source>
        <strain evidence="2 3">MDJK11</strain>
    </source>
</reference>
<dbReference type="Gene3D" id="3.60.15.10">
    <property type="entry name" value="Ribonuclease Z/Hydroxyacylglutathione hydrolase-like"/>
    <property type="match status" value="1"/>
</dbReference>